<evidence type="ECO:0000313" key="2">
    <source>
        <dbReference type="EMBL" id="MBF9068392.1"/>
    </source>
</evidence>
<dbReference type="EMBL" id="JADPRT010000003">
    <property type="protein sequence ID" value="MBF9068392.1"/>
    <property type="molecule type" value="Genomic_DNA"/>
</dbReference>
<name>A0A931B332_9ACTN</name>
<dbReference type="Proteomes" id="UP000657385">
    <property type="component" value="Unassembled WGS sequence"/>
</dbReference>
<dbReference type="AlphaFoldDB" id="A0A931B332"/>
<reference evidence="2" key="1">
    <citation type="submission" date="2020-11" db="EMBL/GenBank/DDBJ databases">
        <title>Isolation and identification of active actinomycetes.</title>
        <authorList>
            <person name="Yu B."/>
        </authorList>
    </citation>
    <scope>NUCLEOTIDE SEQUENCE</scope>
    <source>
        <strain evidence="2">NEAU-YB345</strain>
    </source>
</reference>
<dbReference type="PRINTS" id="PR01217">
    <property type="entry name" value="PRICHEXTENSN"/>
</dbReference>
<keyword evidence="3" id="KW-1185">Reference proteome</keyword>
<dbReference type="PROSITE" id="PS51257">
    <property type="entry name" value="PROKAR_LIPOPROTEIN"/>
    <property type="match status" value="1"/>
</dbReference>
<feature type="region of interest" description="Disordered" evidence="1">
    <location>
        <begin position="38"/>
        <end position="168"/>
    </location>
</feature>
<accession>A0A931B332</accession>
<feature type="compositionally biased region" description="Pro residues" evidence="1">
    <location>
        <begin position="122"/>
        <end position="131"/>
    </location>
</feature>
<evidence type="ECO:0000256" key="1">
    <source>
        <dbReference type="SAM" id="MobiDB-lite"/>
    </source>
</evidence>
<dbReference type="RefSeq" id="WP_196193527.1">
    <property type="nucleotide sequence ID" value="NZ_JADPRT010000003.1"/>
</dbReference>
<protein>
    <submittedName>
        <fullName evidence="2">Uncharacterized protein</fullName>
    </submittedName>
</protein>
<feature type="compositionally biased region" description="Pro residues" evidence="1">
    <location>
        <begin position="138"/>
        <end position="157"/>
    </location>
</feature>
<proteinExistence type="predicted"/>
<organism evidence="2 3">
    <name type="scientific">Streptacidiphilus fuscans</name>
    <dbReference type="NCBI Taxonomy" id="2789292"/>
    <lineage>
        <taxon>Bacteria</taxon>
        <taxon>Bacillati</taxon>
        <taxon>Actinomycetota</taxon>
        <taxon>Actinomycetes</taxon>
        <taxon>Kitasatosporales</taxon>
        <taxon>Streptomycetaceae</taxon>
        <taxon>Streptacidiphilus</taxon>
    </lineage>
</organism>
<sequence>MAKVEVRARRALAFVVVAGAVVGALPTLAGCMEVGPATAPTGAGVPTAAPAGVGGSQDGVATPTEQPRHRGGDRPSAGPGVSAPAGSPTPGARPSGTPSPQLGGQPVVVTPLPSTSGVRPTLTPPSQPSPSPSRVQPSTPPPTTSPPPTPSPSPPSPSATASGAALRA</sequence>
<feature type="compositionally biased region" description="Low complexity" evidence="1">
    <location>
        <begin position="38"/>
        <end position="51"/>
    </location>
</feature>
<comment type="caution">
    <text evidence="2">The sequence shown here is derived from an EMBL/GenBank/DDBJ whole genome shotgun (WGS) entry which is preliminary data.</text>
</comment>
<evidence type="ECO:0000313" key="3">
    <source>
        <dbReference type="Proteomes" id="UP000657385"/>
    </source>
</evidence>
<gene>
    <name evidence="2" type="ORF">I2501_10145</name>
</gene>